<dbReference type="InterPro" id="IPR013783">
    <property type="entry name" value="Ig-like_fold"/>
</dbReference>
<dbReference type="Pfam" id="PF13927">
    <property type="entry name" value="Ig_3"/>
    <property type="match status" value="1"/>
</dbReference>
<protein>
    <submittedName>
        <fullName evidence="8">(Mediterranean fruit fly) hypothetical protein</fullName>
    </submittedName>
</protein>
<evidence type="ECO:0000313" key="8">
    <source>
        <dbReference type="EMBL" id="CAD6999157.1"/>
    </source>
</evidence>
<dbReference type="PANTHER" id="PTHR24366:SF168">
    <property type="entry name" value="GH22922P-RELATED"/>
    <property type="match status" value="1"/>
</dbReference>
<organism evidence="8 9">
    <name type="scientific">Ceratitis capitata</name>
    <name type="common">Mediterranean fruit fly</name>
    <name type="synonym">Tephritis capitata</name>
    <dbReference type="NCBI Taxonomy" id="7213"/>
    <lineage>
        <taxon>Eukaryota</taxon>
        <taxon>Metazoa</taxon>
        <taxon>Ecdysozoa</taxon>
        <taxon>Arthropoda</taxon>
        <taxon>Hexapoda</taxon>
        <taxon>Insecta</taxon>
        <taxon>Pterygota</taxon>
        <taxon>Neoptera</taxon>
        <taxon>Endopterygota</taxon>
        <taxon>Diptera</taxon>
        <taxon>Brachycera</taxon>
        <taxon>Muscomorpha</taxon>
        <taxon>Tephritoidea</taxon>
        <taxon>Tephritidae</taxon>
        <taxon>Ceratitis</taxon>
        <taxon>Ceratitis</taxon>
    </lineage>
</organism>
<feature type="domain" description="Ig-like" evidence="7">
    <location>
        <begin position="694"/>
        <end position="826"/>
    </location>
</feature>
<dbReference type="InterPro" id="IPR007110">
    <property type="entry name" value="Ig-like_dom"/>
</dbReference>
<keyword evidence="9" id="KW-1185">Reference proteome</keyword>
<dbReference type="InterPro" id="IPR003598">
    <property type="entry name" value="Ig_sub2"/>
</dbReference>
<evidence type="ECO:0000256" key="2">
    <source>
        <dbReference type="ARBA" id="ARBA00022729"/>
    </source>
</evidence>
<dbReference type="InterPro" id="IPR036179">
    <property type="entry name" value="Ig-like_dom_sf"/>
</dbReference>
<comment type="caution">
    <text evidence="8">The sequence shown here is derived from an EMBL/GenBank/DDBJ whole genome shotgun (WGS) entry which is preliminary data.</text>
</comment>
<dbReference type="PROSITE" id="PS51450">
    <property type="entry name" value="LRR"/>
    <property type="match status" value="6"/>
</dbReference>
<dbReference type="Pfam" id="PF13855">
    <property type="entry name" value="LRR_8"/>
    <property type="match status" value="3"/>
</dbReference>
<keyword evidence="3" id="KW-0677">Repeat</keyword>
<evidence type="ECO:0000313" key="9">
    <source>
        <dbReference type="Proteomes" id="UP000606786"/>
    </source>
</evidence>
<dbReference type="FunFam" id="3.80.10.10:FF:001164">
    <property type="entry name" value="GH01279p"/>
    <property type="match status" value="1"/>
</dbReference>
<evidence type="ECO:0000256" key="1">
    <source>
        <dbReference type="ARBA" id="ARBA00022614"/>
    </source>
</evidence>
<name>A0A811UMY0_CERCA</name>
<dbReference type="InterPro" id="IPR032675">
    <property type="entry name" value="LRR_dom_sf"/>
</dbReference>
<dbReference type="SMART" id="SM00369">
    <property type="entry name" value="LRR_TYP"/>
    <property type="match status" value="10"/>
</dbReference>
<dbReference type="PRINTS" id="PR00019">
    <property type="entry name" value="LEURICHRPT"/>
</dbReference>
<dbReference type="Proteomes" id="UP000606786">
    <property type="component" value="Unassembled WGS sequence"/>
</dbReference>
<feature type="compositionally biased region" description="Basic and acidic residues" evidence="5">
    <location>
        <begin position="1383"/>
        <end position="1393"/>
    </location>
</feature>
<dbReference type="OrthoDB" id="10061535at2759"/>
<feature type="compositionally biased region" description="Low complexity" evidence="5">
    <location>
        <begin position="1412"/>
        <end position="1430"/>
    </location>
</feature>
<evidence type="ECO:0000256" key="5">
    <source>
        <dbReference type="SAM" id="MobiDB-lite"/>
    </source>
</evidence>
<feature type="region of interest" description="Disordered" evidence="5">
    <location>
        <begin position="1383"/>
        <end position="1437"/>
    </location>
</feature>
<dbReference type="Gene3D" id="3.80.10.10">
    <property type="entry name" value="Ribonuclease Inhibitor"/>
    <property type="match status" value="2"/>
</dbReference>
<dbReference type="SUPFAM" id="SSF52058">
    <property type="entry name" value="L domain-like"/>
    <property type="match status" value="1"/>
</dbReference>
<evidence type="ECO:0000256" key="4">
    <source>
        <dbReference type="ARBA" id="ARBA00023157"/>
    </source>
</evidence>
<keyword evidence="2 6" id="KW-0732">Signal</keyword>
<evidence type="ECO:0000256" key="6">
    <source>
        <dbReference type="SAM" id="SignalP"/>
    </source>
</evidence>
<feature type="chain" id="PRO_5032651460" evidence="6">
    <location>
        <begin position="28"/>
        <end position="1437"/>
    </location>
</feature>
<keyword evidence="4" id="KW-1015">Disulfide bond</keyword>
<dbReference type="PROSITE" id="PS50835">
    <property type="entry name" value="IG_LIKE"/>
    <property type="match status" value="1"/>
</dbReference>
<reference evidence="8" key="1">
    <citation type="submission" date="2020-11" db="EMBL/GenBank/DDBJ databases">
        <authorList>
            <person name="Whitehead M."/>
        </authorList>
    </citation>
    <scope>NUCLEOTIDE SEQUENCE</scope>
    <source>
        <strain evidence="8">EGII</strain>
    </source>
</reference>
<proteinExistence type="predicted"/>
<evidence type="ECO:0000256" key="3">
    <source>
        <dbReference type="ARBA" id="ARBA00022737"/>
    </source>
</evidence>
<sequence>MEAISKISLILVLFLILASVCFLDVRAVSPAANTHDDTYENANADAAAKAAASAALSADEPFLASFGVRQEQIGTKSKKSQTQQNNADRLIFSKQEQKLTDSKIPSLPLLQQQSASCISAFHEEMQQQRPLKKQEHEINVLGYKIQIPSFVMDGIATPTAGDSSSSLGSVDTTFGHSSGADDMNVFKLFCENTTISNVNAELHLKMYINYAYILLQHCYAHEDERFLQLQKNEDVRHFRWAYSNLRDEQMDALFSNFKSNFESLESLDLTENQLECTHWVSSQTVRRLKVLKLTRNSIDTHSCALSEFQHMNHLIELRMDDNRIHVLNQQFLDHLSELRALNLTRNQLSDLPRAIFHGALKLQRLYLAHNRLTTLPFQLFQSMRELQTLDLSNNRLLSFPDNFFALNGELREMYLQNNAMEMIGKNTFYNLPKLRYLDLSNNNISSIDRKAFESLSNLFMLNMSKNSISTISSILFHPLHNLQQLDLSHNKFTQLPNGVFMSQRALLVLRIDSTPLERFGNFISRNSDYVDPKVLANLRVLSMQDNKQLTQLSRTLFRNTLNLHELLLAGSALKSLPTEIGHLSQLQRLNVRDNKLTYIPESVKNLPNLRFIHIRHNDYICDCRMYWLGEWLSNGSSTLRRLRTSLYASSVMLADTSSMDMGDDIDELTESLTCHHGHPGDMVNVLRHLHCLKPVILESSDSKMHKLHSTAKLECIFSGSPTPDVIWVTPTNQVLRHHADPDKRPVIINHNNDKELGHLPLTSLLMDDNNILNISLQTSDAMNRVTLIENGSLLVHDISRSDSGLYTCYAYNIMGNASSYMRIYIDPIVFYRVKIESLLSGTAAATAFLLLTLIVQALRSLCAKCGIFDRFYCCGRNKQSPRARQVYAMLDSIECYKSQQLERLRENYAQQVHRIRENCAQQVEWIQSSYTSQAKYLKEFRDMGSTHLTSLKDQYYDQVKKVRDYSTGQLNWVRENYVFQRNKIRKFSAHQVLRLREGYKYQQQSLNKVLENLPSFYFENCRGRCEEDIAEDIEVYFKSQLGDQFNPSAAKVKSLRSKLAVMALNSASKASVYYTPPENEIRRSQLQLQTSPIHINYINENMDHKKLELNETKIGNEFLMNTPMMFGSCSGGYGYGGGGGGDGIGLTSLSKAEITLSQLKITDKHPEGAGSIEDNCFAATLADNLVPIKTAVKHKCTHKRGHRCERNGRVALRDKEQCHAQKRAENVAGDSNIELNELCDYKDTNDVKSSKSCPAIYKVSKQQDGSTLHELLTENQMGDGNSNSTRLNPVGEPTRILETELFHKASTSGNGGISSRKPCKEKLNIILDESGKSTLYNGPTSEECGGARKKDTKYSSCTTMGSSQSKSSLPEFETYAGGVDEMCDSKFKDEPDSKNSVAASTSESLEATNCDNISFSSNSNNSSCTSNQRSVDVVNLS</sequence>
<dbReference type="InterPro" id="IPR003591">
    <property type="entry name" value="Leu-rich_rpt_typical-subtyp"/>
</dbReference>
<dbReference type="InterPro" id="IPR001611">
    <property type="entry name" value="Leu-rich_rpt"/>
</dbReference>
<dbReference type="PANTHER" id="PTHR24366">
    <property type="entry name" value="IG(IMMUNOGLOBULIN) AND LRR(LEUCINE RICH REPEAT) DOMAINS"/>
    <property type="match status" value="1"/>
</dbReference>
<dbReference type="SUPFAM" id="SSF48726">
    <property type="entry name" value="Immunoglobulin"/>
    <property type="match status" value="1"/>
</dbReference>
<dbReference type="SMART" id="SM00408">
    <property type="entry name" value="IGc2"/>
    <property type="match status" value="1"/>
</dbReference>
<gene>
    <name evidence="8" type="ORF">CCAP1982_LOCUS7695</name>
</gene>
<accession>A0A811UMY0</accession>
<feature type="compositionally biased region" description="Polar residues" evidence="5">
    <location>
        <begin position="1394"/>
        <end position="1411"/>
    </location>
</feature>
<dbReference type="Gene3D" id="2.60.40.10">
    <property type="entry name" value="Immunoglobulins"/>
    <property type="match status" value="1"/>
</dbReference>
<dbReference type="SMART" id="SM00365">
    <property type="entry name" value="LRR_SD22"/>
    <property type="match status" value="4"/>
</dbReference>
<evidence type="ECO:0000259" key="7">
    <source>
        <dbReference type="PROSITE" id="PS50835"/>
    </source>
</evidence>
<dbReference type="FunFam" id="3.80.10.10:FF:000732">
    <property type="entry name" value="GD11101"/>
    <property type="match status" value="1"/>
</dbReference>
<dbReference type="Pfam" id="PF00560">
    <property type="entry name" value="LRR_1"/>
    <property type="match status" value="1"/>
</dbReference>
<feature type="signal peptide" evidence="6">
    <location>
        <begin position="1"/>
        <end position="27"/>
    </location>
</feature>
<dbReference type="SMART" id="SM00364">
    <property type="entry name" value="LRR_BAC"/>
    <property type="match status" value="5"/>
</dbReference>
<dbReference type="EMBL" id="CAJHJT010000012">
    <property type="protein sequence ID" value="CAD6999157.1"/>
    <property type="molecule type" value="Genomic_DNA"/>
</dbReference>
<keyword evidence="1" id="KW-0433">Leucine-rich repeat</keyword>